<feature type="transmembrane region" description="Helical" evidence="7">
    <location>
        <begin position="259"/>
        <end position="279"/>
    </location>
</feature>
<feature type="transmembrane region" description="Helical" evidence="7">
    <location>
        <begin position="234"/>
        <end position="253"/>
    </location>
</feature>
<reference evidence="9 10" key="1">
    <citation type="journal article" date="2019" name="Int. J. Syst. Evol. Microbiol.">
        <title>The Global Catalogue of Microorganisms (GCM) 10K type strain sequencing project: providing services to taxonomists for standard genome sequencing and annotation.</title>
        <authorList>
            <consortium name="The Broad Institute Genomics Platform"/>
            <consortium name="The Broad Institute Genome Sequencing Center for Infectious Disease"/>
            <person name="Wu L."/>
            <person name="Ma J."/>
        </authorList>
    </citation>
    <scope>NUCLEOTIDE SEQUENCE [LARGE SCALE GENOMIC DNA]</scope>
    <source>
        <strain evidence="9 10">JCM 14718</strain>
    </source>
</reference>
<evidence type="ECO:0000313" key="10">
    <source>
        <dbReference type="Proteomes" id="UP001500618"/>
    </source>
</evidence>
<evidence type="ECO:0000256" key="1">
    <source>
        <dbReference type="ARBA" id="ARBA00004651"/>
    </source>
</evidence>
<dbReference type="NCBIfam" id="TIGR03920">
    <property type="entry name" value="T7SS_EccD"/>
    <property type="match status" value="1"/>
</dbReference>
<feature type="domain" description="EccD-like transmembrane" evidence="8">
    <location>
        <begin position="119"/>
        <end position="461"/>
    </location>
</feature>
<evidence type="ECO:0000256" key="4">
    <source>
        <dbReference type="ARBA" id="ARBA00022692"/>
    </source>
</evidence>
<comment type="subcellular location">
    <subcellularLocation>
        <location evidence="1">Cell membrane</location>
        <topology evidence="1">Multi-pass membrane protein</topology>
    </subcellularLocation>
</comment>
<feature type="transmembrane region" description="Helical" evidence="7">
    <location>
        <begin position="320"/>
        <end position="339"/>
    </location>
</feature>
<dbReference type="InterPro" id="IPR024962">
    <property type="entry name" value="YukD-like"/>
</dbReference>
<dbReference type="Proteomes" id="UP001500618">
    <property type="component" value="Unassembled WGS sequence"/>
</dbReference>
<evidence type="ECO:0000256" key="2">
    <source>
        <dbReference type="ARBA" id="ARBA00006162"/>
    </source>
</evidence>
<evidence type="ECO:0000256" key="6">
    <source>
        <dbReference type="ARBA" id="ARBA00023136"/>
    </source>
</evidence>
<feature type="transmembrane region" description="Helical" evidence="7">
    <location>
        <begin position="209"/>
        <end position="227"/>
    </location>
</feature>
<feature type="transmembrane region" description="Helical" evidence="7">
    <location>
        <begin position="345"/>
        <end position="362"/>
    </location>
</feature>
<feature type="transmembrane region" description="Helical" evidence="7">
    <location>
        <begin position="432"/>
        <end position="458"/>
    </location>
</feature>
<evidence type="ECO:0000256" key="5">
    <source>
        <dbReference type="ARBA" id="ARBA00022989"/>
    </source>
</evidence>
<evidence type="ECO:0000256" key="7">
    <source>
        <dbReference type="SAM" id="Phobius"/>
    </source>
</evidence>
<keyword evidence="3" id="KW-1003">Cell membrane</keyword>
<keyword evidence="4 7" id="KW-0812">Transmembrane</keyword>
<feature type="transmembrane region" description="Helical" evidence="7">
    <location>
        <begin position="146"/>
        <end position="166"/>
    </location>
</feature>
<dbReference type="EMBL" id="BAAANY010000022">
    <property type="protein sequence ID" value="GAA1699449.1"/>
    <property type="molecule type" value="Genomic_DNA"/>
</dbReference>
<protein>
    <submittedName>
        <fullName evidence="9">Type VII secretion integral membrane protein EccD</fullName>
    </submittedName>
</protein>
<dbReference type="InterPro" id="IPR006707">
    <property type="entry name" value="T7SS_EccD"/>
</dbReference>
<dbReference type="RefSeq" id="WP_344313379.1">
    <property type="nucleotide sequence ID" value="NZ_BAAANY010000022.1"/>
</dbReference>
<sequence length="463" mass="47055">MAVAASGLCRVTVVAPRTRIDLALPEEVPLAELVPTLLRYAGEDMIDAGSAHGGWALSRLGAPPLDTGRSCVQLEIRDGEQLHFTPRSAAPPEAVFDDVVDAIATATNSRSGRWNARASRVVGLVAGTAGLLLAAAVIATAGPPEFLGASVAGLIALVLFGAGAAFSRALSDARTGAILGGLAIVYAFLAGLLALGGGRTISQLGAPHALVGFTLMTVMTVLVALTVADHVPTFVTLAIAGLFGVVGSTMVVLTPATGAGVAAVAAAVALAAAPALPLLSFRLARLPMPAIPTGPEDLKTDTDSVPGQQVLRRSELADRYFVGLLVATALITGLAEILLVLEGSVFGWSLCAVMALVLLMRTRVLMSVRQRLPLLIASLGGLVLLAVGFAAAGGLVIRLAAVVGGVLAVVVIALLSGLVIPGRRFSPFWGRALDIIEVLLVVAIVPLAIGVLGLYSYVRGLTG</sequence>
<feature type="transmembrane region" description="Helical" evidence="7">
    <location>
        <begin position="399"/>
        <end position="420"/>
    </location>
</feature>
<dbReference type="PIRSF" id="PIRSF017804">
    <property type="entry name" value="Secretion_EccD1"/>
    <property type="match status" value="1"/>
</dbReference>
<dbReference type="Gene3D" id="3.10.20.90">
    <property type="entry name" value="Phosphatidylinositol 3-kinase Catalytic Subunit, Chain A, domain 1"/>
    <property type="match status" value="1"/>
</dbReference>
<feature type="transmembrane region" description="Helical" evidence="7">
    <location>
        <begin position="374"/>
        <end position="393"/>
    </location>
</feature>
<keyword evidence="5 7" id="KW-1133">Transmembrane helix</keyword>
<gene>
    <name evidence="9" type="primary">eccD_2</name>
    <name evidence="9" type="ORF">GCM10009765_56090</name>
</gene>
<accession>A0ABN2I6I6</accession>
<dbReference type="Pfam" id="PF08817">
    <property type="entry name" value="YukD"/>
    <property type="match status" value="1"/>
</dbReference>
<name>A0ABN2I6I6_9ACTN</name>
<proteinExistence type="inferred from homology"/>
<evidence type="ECO:0000313" key="9">
    <source>
        <dbReference type="EMBL" id="GAA1699449.1"/>
    </source>
</evidence>
<dbReference type="InterPro" id="IPR044049">
    <property type="entry name" value="EccD_transm"/>
</dbReference>
<feature type="transmembrane region" description="Helical" evidence="7">
    <location>
        <begin position="121"/>
        <end position="140"/>
    </location>
</feature>
<feature type="transmembrane region" description="Helical" evidence="7">
    <location>
        <begin position="178"/>
        <end position="197"/>
    </location>
</feature>
<keyword evidence="6 7" id="KW-0472">Membrane</keyword>
<evidence type="ECO:0000256" key="3">
    <source>
        <dbReference type="ARBA" id="ARBA00022475"/>
    </source>
</evidence>
<comment type="caution">
    <text evidence="9">The sequence shown here is derived from an EMBL/GenBank/DDBJ whole genome shotgun (WGS) entry which is preliminary data.</text>
</comment>
<evidence type="ECO:0000259" key="8">
    <source>
        <dbReference type="Pfam" id="PF19053"/>
    </source>
</evidence>
<dbReference type="Pfam" id="PF19053">
    <property type="entry name" value="EccD"/>
    <property type="match status" value="1"/>
</dbReference>
<keyword evidence="10" id="KW-1185">Reference proteome</keyword>
<comment type="similarity">
    <text evidence="2">Belongs to the EccD/Snm4 family.</text>
</comment>
<organism evidence="9 10">
    <name type="scientific">Fodinicola feengrottensis</name>
    <dbReference type="NCBI Taxonomy" id="435914"/>
    <lineage>
        <taxon>Bacteria</taxon>
        <taxon>Bacillati</taxon>
        <taxon>Actinomycetota</taxon>
        <taxon>Actinomycetes</taxon>
        <taxon>Mycobacteriales</taxon>
        <taxon>Fodinicola</taxon>
    </lineage>
</organism>